<proteinExistence type="predicted"/>
<dbReference type="EMBL" id="CALOZG010000029">
    <property type="protein sequence ID" value="CAH4033231.1"/>
    <property type="molecule type" value="Genomic_DNA"/>
</dbReference>
<reference evidence="1" key="1">
    <citation type="submission" date="2022-05" db="EMBL/GenBank/DDBJ databases">
        <authorList>
            <person name="Okamura Y."/>
        </authorList>
    </citation>
    <scope>NUCLEOTIDE SEQUENCE</scope>
</reference>
<comment type="caution">
    <text evidence="1">The sequence shown here is derived from an EMBL/GenBank/DDBJ whole genome shotgun (WGS) entry which is preliminary data.</text>
</comment>
<evidence type="ECO:0000313" key="2">
    <source>
        <dbReference type="Proteomes" id="UP001152562"/>
    </source>
</evidence>
<sequence length="360" mass="40800">MSLFSSYIISQHYPYCHGLTELSTNYSSMEVKGERKMESTKLSDQLLQSVQSMVDPKASLEERLTQMQAQIAELSKLPDLIHQTLDNVKVQFEQLNYQVQQKSIEIKSSQYENSEKEQFSEKPIETPQEQPAIEVTASEDVKEIEVIPEHDIEIQSIIDKRRLEAENKTKDEIMKERLSQELRFAAERLSPKLGFDERPRMPEDRPFMGLSPLPQTTPSQIGVPPVLSLPMGVPPKPSVPQDSTIAGPAYGETIKPGKPWKKLEYDDANLEQMLSETMAAQAEVIKGNAIGVNFMKYEKPPPPLDHLQHSEVYKAIHEMDQKPLKKVEMLKPAIAASDYVERLRSVSPTPAKTLIEDCEV</sequence>
<name>A0A9P0TQV1_PIEBR</name>
<keyword evidence="2" id="KW-1185">Reference proteome</keyword>
<evidence type="ECO:0000313" key="1">
    <source>
        <dbReference type="EMBL" id="CAH4033231.1"/>
    </source>
</evidence>
<protein>
    <submittedName>
        <fullName evidence="1">Uncharacterized protein</fullName>
    </submittedName>
</protein>
<accession>A0A9P0TQV1</accession>
<dbReference type="Proteomes" id="UP001152562">
    <property type="component" value="Unassembled WGS sequence"/>
</dbReference>
<gene>
    <name evidence="1" type="ORF">PIBRA_LOCUS9541</name>
</gene>
<dbReference type="AlphaFoldDB" id="A0A9P0TQV1"/>
<organism evidence="1 2">
    <name type="scientific">Pieris brassicae</name>
    <name type="common">White butterfly</name>
    <name type="synonym">Large white butterfly</name>
    <dbReference type="NCBI Taxonomy" id="7116"/>
    <lineage>
        <taxon>Eukaryota</taxon>
        <taxon>Metazoa</taxon>
        <taxon>Ecdysozoa</taxon>
        <taxon>Arthropoda</taxon>
        <taxon>Hexapoda</taxon>
        <taxon>Insecta</taxon>
        <taxon>Pterygota</taxon>
        <taxon>Neoptera</taxon>
        <taxon>Endopterygota</taxon>
        <taxon>Lepidoptera</taxon>
        <taxon>Glossata</taxon>
        <taxon>Ditrysia</taxon>
        <taxon>Papilionoidea</taxon>
        <taxon>Pieridae</taxon>
        <taxon>Pierinae</taxon>
        <taxon>Pieris</taxon>
    </lineage>
</organism>